<dbReference type="Gene3D" id="1.25.40.20">
    <property type="entry name" value="Ankyrin repeat-containing domain"/>
    <property type="match status" value="1"/>
</dbReference>
<name>A0A5C6MZ05_9TELE</name>
<comment type="caution">
    <text evidence="12">The sequence shown here is derived from an EMBL/GenBank/DDBJ whole genome shotgun (WGS) entry which is preliminary data.</text>
</comment>
<evidence type="ECO:0000256" key="3">
    <source>
        <dbReference type="ARBA" id="ARBA00022475"/>
    </source>
</evidence>
<dbReference type="SMART" id="SM00726">
    <property type="entry name" value="UIM"/>
    <property type="match status" value="2"/>
</dbReference>
<dbReference type="InterPro" id="IPR003903">
    <property type="entry name" value="UIM_dom"/>
</dbReference>
<proteinExistence type="predicted"/>
<keyword evidence="13" id="KW-1185">Reference proteome</keyword>
<dbReference type="EMBL" id="RHFK02000018">
    <property type="protein sequence ID" value="TWW60392.1"/>
    <property type="molecule type" value="Genomic_DNA"/>
</dbReference>
<keyword evidence="9" id="KW-0175">Coiled coil</keyword>
<protein>
    <submittedName>
        <fullName evidence="12">Ankyrin repeat domain-containing protein 13A</fullName>
    </submittedName>
</protein>
<dbReference type="AlphaFoldDB" id="A0A5C6MZ05"/>
<evidence type="ECO:0000256" key="9">
    <source>
        <dbReference type="SAM" id="Coils"/>
    </source>
</evidence>
<dbReference type="FunFam" id="1.25.40.20:FF:000057">
    <property type="entry name" value="Ankyrin repeat domain-containing protein 13B"/>
    <property type="match status" value="1"/>
</dbReference>
<evidence type="ECO:0000256" key="10">
    <source>
        <dbReference type="SAM" id="MobiDB-lite"/>
    </source>
</evidence>
<keyword evidence="3" id="KW-1003">Cell membrane</keyword>
<evidence type="ECO:0000256" key="4">
    <source>
        <dbReference type="ARBA" id="ARBA00022737"/>
    </source>
</evidence>
<evidence type="ECO:0000256" key="7">
    <source>
        <dbReference type="ARBA" id="ARBA00024956"/>
    </source>
</evidence>
<dbReference type="InterPro" id="IPR036770">
    <property type="entry name" value="Ankyrin_rpt-contain_sf"/>
</dbReference>
<feature type="repeat" description="ANK" evidence="8">
    <location>
        <begin position="45"/>
        <end position="77"/>
    </location>
</feature>
<feature type="region of interest" description="Disordered" evidence="10">
    <location>
        <begin position="518"/>
        <end position="563"/>
    </location>
</feature>
<dbReference type="SUPFAM" id="SSF48403">
    <property type="entry name" value="Ankyrin repeat"/>
    <property type="match status" value="1"/>
</dbReference>
<organism evidence="12 13">
    <name type="scientific">Takifugu flavidus</name>
    <name type="common">sansaifugu</name>
    <dbReference type="NCBI Taxonomy" id="433684"/>
    <lineage>
        <taxon>Eukaryota</taxon>
        <taxon>Metazoa</taxon>
        <taxon>Chordata</taxon>
        <taxon>Craniata</taxon>
        <taxon>Vertebrata</taxon>
        <taxon>Euteleostomi</taxon>
        <taxon>Actinopterygii</taxon>
        <taxon>Neopterygii</taxon>
        <taxon>Teleostei</taxon>
        <taxon>Neoteleostei</taxon>
        <taxon>Acanthomorphata</taxon>
        <taxon>Eupercaria</taxon>
        <taxon>Tetraodontiformes</taxon>
        <taxon>Tetradontoidea</taxon>
        <taxon>Tetraodontidae</taxon>
        <taxon>Takifugu</taxon>
    </lineage>
</organism>
<evidence type="ECO:0000256" key="1">
    <source>
        <dbReference type="ARBA" id="ARBA00004236"/>
    </source>
</evidence>
<dbReference type="PROSITE" id="PS50088">
    <property type="entry name" value="ANK_REPEAT"/>
    <property type="match status" value="1"/>
</dbReference>
<gene>
    <name evidence="12" type="ORF">D4764_05G0004820</name>
</gene>
<evidence type="ECO:0000256" key="5">
    <source>
        <dbReference type="ARBA" id="ARBA00022753"/>
    </source>
</evidence>
<dbReference type="GO" id="GO:0005770">
    <property type="term" value="C:late endosome"/>
    <property type="evidence" value="ECO:0007669"/>
    <property type="project" value="UniProtKB-SubCell"/>
</dbReference>
<evidence type="ECO:0000256" key="2">
    <source>
        <dbReference type="ARBA" id="ARBA00004603"/>
    </source>
</evidence>
<feature type="coiled-coil region" evidence="9">
    <location>
        <begin position="565"/>
        <end position="593"/>
    </location>
</feature>
<feature type="domain" description="Ankyrin repeat" evidence="11">
    <location>
        <begin position="161"/>
        <end position="479"/>
    </location>
</feature>
<evidence type="ECO:0000313" key="12">
    <source>
        <dbReference type="EMBL" id="TWW60392.1"/>
    </source>
</evidence>
<dbReference type="InterPro" id="IPR055285">
    <property type="entry name" value="ANKRD13_C"/>
</dbReference>
<evidence type="ECO:0000313" key="13">
    <source>
        <dbReference type="Proteomes" id="UP000324091"/>
    </source>
</evidence>
<keyword evidence="5" id="KW-0967">Endosome</keyword>
<dbReference type="PROSITE" id="PS50297">
    <property type="entry name" value="ANK_REP_REGION"/>
    <property type="match status" value="1"/>
</dbReference>
<keyword evidence="4" id="KW-0677">Repeat</keyword>
<keyword evidence="8" id="KW-0040">ANK repeat</keyword>
<dbReference type="GO" id="GO:0002091">
    <property type="term" value="P:negative regulation of receptor internalization"/>
    <property type="evidence" value="ECO:0007669"/>
    <property type="project" value="UniProtKB-ARBA"/>
</dbReference>
<sequence>MSTANISDDIRVKFPLHSAVWENDYRKLEEQIRIPQNDIEAVDPRGRTPLHLAVSLGHLESVRVLLRHNASVTKENASNWTVLQEAVSTGDPEMVQLVLQRRDYLKASTALGGVPELLAKIRESPDFYMEMKWEFTSWIPLLSRVCPSDVCRIWKSGANLRVDATLLGFENMTWIRGRRSYIFRGDDSCAELMEVNHDDEVVDTERFNISQEMEDVTLESMQPAEQEVAKRLTTPIVNTYLDTKEIAFERNKSGIWGWRTEKSEVVNGFEAKVFSVNNVNVVIRTRTEHLTDEEKARIKSERNILESLLGTVEQHISAQGDMTMEYATATNPTAITPDEYFDPNFELGNRDIGRPIEMSIRTQKFKGTLWMSEDHPLSLVEQVTPIIDLMARTSSHFARLRDFVTLKFPPGFPVKIEIPLFHVLNARITFGSVNKCSTDAELKTTPAVTPTSTGEDEEAAELSSFQVCPSVFEVPDSYHRRGGSRHAPVSSNDEELLQYAIHQSLLESRRAPSQEVIWEDTDTDVMTRSQSDRSLPEGAPVEYGDTSSPSSSMSASSPDTDLRLAMELSAQAQAEEERMRKQEEEELERILQLSLTEK</sequence>
<dbReference type="PANTHER" id="PTHR12447">
    <property type="entry name" value="ANKYRIN REPEAT DOMAIN-CONTAINING PROTEIN 13"/>
    <property type="match status" value="1"/>
</dbReference>
<dbReference type="GO" id="GO:0140036">
    <property type="term" value="F:ubiquitin-modified protein reader activity"/>
    <property type="evidence" value="ECO:0007669"/>
    <property type="project" value="UniProtKB-ARBA"/>
</dbReference>
<keyword evidence="6" id="KW-0472">Membrane</keyword>
<evidence type="ECO:0000256" key="6">
    <source>
        <dbReference type="ARBA" id="ARBA00023136"/>
    </source>
</evidence>
<comment type="subcellular location">
    <subcellularLocation>
        <location evidence="1">Cell membrane</location>
    </subcellularLocation>
    <subcellularLocation>
        <location evidence="2">Late endosome</location>
    </subcellularLocation>
</comment>
<dbReference type="Proteomes" id="UP000324091">
    <property type="component" value="Chromosome 5"/>
</dbReference>
<feature type="compositionally biased region" description="Low complexity" evidence="10">
    <location>
        <begin position="547"/>
        <end position="558"/>
    </location>
</feature>
<dbReference type="Pfam" id="PF11904">
    <property type="entry name" value="ANKRD13_C"/>
    <property type="match status" value="1"/>
</dbReference>
<dbReference type="SMART" id="SM00248">
    <property type="entry name" value="ANK"/>
    <property type="match status" value="2"/>
</dbReference>
<reference evidence="12 13" key="1">
    <citation type="submission" date="2019-04" db="EMBL/GenBank/DDBJ databases">
        <title>Chromosome genome assembly for Takifugu flavidus.</title>
        <authorList>
            <person name="Xiao S."/>
        </authorList>
    </citation>
    <scope>NUCLEOTIDE SEQUENCE [LARGE SCALE GENOMIC DNA]</scope>
    <source>
        <strain evidence="12">HTHZ2018</strain>
        <tissue evidence="12">Muscle</tissue>
    </source>
</reference>
<dbReference type="GO" id="GO:0005886">
    <property type="term" value="C:plasma membrane"/>
    <property type="evidence" value="ECO:0007669"/>
    <property type="project" value="UniProtKB-SubCell"/>
</dbReference>
<dbReference type="InterPro" id="IPR021832">
    <property type="entry name" value="ANKRD13"/>
</dbReference>
<dbReference type="GO" id="GO:0048471">
    <property type="term" value="C:perinuclear region of cytoplasm"/>
    <property type="evidence" value="ECO:0007669"/>
    <property type="project" value="UniProtKB-ARBA"/>
</dbReference>
<accession>A0A5C6MZ05</accession>
<dbReference type="InterPro" id="IPR002110">
    <property type="entry name" value="Ankyrin_rpt"/>
</dbReference>
<comment type="function">
    <text evidence="7">Ubiquitin-binding protein that specifically recognizes and binds 'Lys-63'-linked ubiquitin. Does not bind 'Lys-48'-linked ubiquitin. Positively regulates the internalization of ligand-activated EGFR by binding to the Ub moiety of ubiquitinated EGFR at the cell membrane.</text>
</comment>
<dbReference type="PANTHER" id="PTHR12447:SF4">
    <property type="entry name" value="ANKYRIN REPEAT DOMAIN-CONTAINING PROTEIN 13A"/>
    <property type="match status" value="1"/>
</dbReference>
<evidence type="ECO:0000256" key="8">
    <source>
        <dbReference type="PROSITE-ProRule" id="PRU00023"/>
    </source>
</evidence>
<evidence type="ECO:0000259" key="11">
    <source>
        <dbReference type="Pfam" id="PF11904"/>
    </source>
</evidence>
<dbReference type="Pfam" id="PF12796">
    <property type="entry name" value="Ank_2"/>
    <property type="match status" value="1"/>
</dbReference>